<dbReference type="InterPro" id="IPR003593">
    <property type="entry name" value="AAA+_ATPase"/>
</dbReference>
<dbReference type="GO" id="GO:0005524">
    <property type="term" value="F:ATP binding"/>
    <property type="evidence" value="ECO:0007669"/>
    <property type="project" value="UniProtKB-KW"/>
</dbReference>
<keyword evidence="2" id="KW-0813">Transport</keyword>
<keyword evidence="3" id="KW-0547">Nucleotide-binding</keyword>
<feature type="domain" description="ABC transporter" evidence="5">
    <location>
        <begin position="13"/>
        <end position="245"/>
    </location>
</feature>
<reference evidence="6 7" key="1">
    <citation type="submission" date="2019-01" db="EMBL/GenBank/DDBJ databases">
        <authorList>
            <consortium name="Pathogen Informatics"/>
        </authorList>
    </citation>
    <scope>NUCLEOTIDE SEQUENCE [LARGE SCALE GENOMIC DNA]</scope>
    <source>
        <strain evidence="6 7">NCTC10122</strain>
    </source>
</reference>
<dbReference type="InterPro" id="IPR017871">
    <property type="entry name" value="ABC_transporter-like_CS"/>
</dbReference>
<proteinExistence type="inferred from homology"/>
<dbReference type="InterPro" id="IPR027417">
    <property type="entry name" value="P-loop_NTPase"/>
</dbReference>
<dbReference type="Pfam" id="PF00005">
    <property type="entry name" value="ABC_tran"/>
    <property type="match status" value="1"/>
</dbReference>
<evidence type="ECO:0000256" key="3">
    <source>
        <dbReference type="ARBA" id="ARBA00022741"/>
    </source>
</evidence>
<evidence type="ECO:0000259" key="5">
    <source>
        <dbReference type="PROSITE" id="PS50893"/>
    </source>
</evidence>
<dbReference type="Gene3D" id="3.40.50.300">
    <property type="entry name" value="P-loop containing nucleotide triphosphate hydrolases"/>
    <property type="match status" value="1"/>
</dbReference>
<dbReference type="InterPro" id="IPR003439">
    <property type="entry name" value="ABC_transporter-like_ATP-bd"/>
</dbReference>
<dbReference type="PROSITE" id="PS00211">
    <property type="entry name" value="ABC_TRANSPORTER_1"/>
    <property type="match status" value="1"/>
</dbReference>
<dbReference type="EMBL" id="LR214970">
    <property type="protein sequence ID" value="VEU60774.1"/>
    <property type="molecule type" value="Genomic_DNA"/>
</dbReference>
<dbReference type="EC" id="3.6.3.-" evidence="6"/>
<name>A0A449A977_9BACT</name>
<dbReference type="AlphaFoldDB" id="A0A449A977"/>
<protein>
    <submittedName>
        <fullName evidence="6">Cobalt ABC transporter ATPase component</fullName>
        <ecNumber evidence="6">3.6.3.-</ecNumber>
    </submittedName>
</protein>
<evidence type="ECO:0000313" key="6">
    <source>
        <dbReference type="EMBL" id="VEU60774.1"/>
    </source>
</evidence>
<dbReference type="SUPFAM" id="SSF52540">
    <property type="entry name" value="P-loop containing nucleoside triphosphate hydrolases"/>
    <property type="match status" value="1"/>
</dbReference>
<keyword evidence="6" id="KW-0378">Hydrolase</keyword>
<evidence type="ECO:0000313" key="7">
    <source>
        <dbReference type="Proteomes" id="UP000290942"/>
    </source>
</evidence>
<accession>A0A449A977</accession>
<gene>
    <name evidence="6" type="primary">cbiO1</name>
    <name evidence="6" type="ORF">NCTC10122_00376</name>
</gene>
<evidence type="ECO:0000256" key="2">
    <source>
        <dbReference type="ARBA" id="ARBA00022448"/>
    </source>
</evidence>
<evidence type="ECO:0000256" key="4">
    <source>
        <dbReference type="ARBA" id="ARBA00022840"/>
    </source>
</evidence>
<dbReference type="RefSeq" id="WP_129687675.1">
    <property type="nucleotide sequence ID" value="NZ_LR214970.1"/>
</dbReference>
<dbReference type="GO" id="GO:0016887">
    <property type="term" value="F:ATP hydrolysis activity"/>
    <property type="evidence" value="ECO:0007669"/>
    <property type="project" value="InterPro"/>
</dbReference>
<dbReference type="Proteomes" id="UP000290942">
    <property type="component" value="Chromosome"/>
</dbReference>
<dbReference type="PANTHER" id="PTHR42711:SF5">
    <property type="entry name" value="ABC TRANSPORTER ATP-BINDING PROTEIN NATA"/>
    <property type="match status" value="1"/>
</dbReference>
<dbReference type="InterPro" id="IPR050763">
    <property type="entry name" value="ABC_transporter_ATP-binding"/>
</dbReference>
<dbReference type="PROSITE" id="PS50893">
    <property type="entry name" value="ABC_TRANSPORTER_2"/>
    <property type="match status" value="1"/>
</dbReference>
<organism evidence="6 7">
    <name type="scientific">Mycoplasmopsis bovigenitalium</name>
    <dbReference type="NCBI Taxonomy" id="2112"/>
    <lineage>
        <taxon>Bacteria</taxon>
        <taxon>Bacillati</taxon>
        <taxon>Mycoplasmatota</taxon>
        <taxon>Mycoplasmoidales</taxon>
        <taxon>Metamycoplasmataceae</taxon>
        <taxon>Mycoplasmopsis</taxon>
    </lineage>
</organism>
<dbReference type="PANTHER" id="PTHR42711">
    <property type="entry name" value="ABC TRANSPORTER ATP-BINDING PROTEIN"/>
    <property type="match status" value="1"/>
</dbReference>
<evidence type="ECO:0000256" key="1">
    <source>
        <dbReference type="ARBA" id="ARBA00005417"/>
    </source>
</evidence>
<comment type="similarity">
    <text evidence="1">Belongs to the ABC transporter superfamily.</text>
</comment>
<keyword evidence="4" id="KW-0067">ATP-binding</keyword>
<dbReference type="SMART" id="SM00382">
    <property type="entry name" value="AAA"/>
    <property type="match status" value="1"/>
</dbReference>
<sequence>MKTQDSFDNDEIIVIKDLQKSFKKNKALKGVSFSVKRGELFGYLGLNGAGKTVTLNIILGLLKRDKGQVFINGLSIDKNQLDIRNQVGIVFQESILDPELSIRENLMVRATLYKDYMQGESVASVVDKIINEFQLNDFASHRYGTLSGGQKRRADIARALVHSPNILFLDEPTTGLDPNSRKLVWQILKKIQKTRKLTIMLTTHYMEEADDCSRVIILEKGQKLVEDTPAALKVKYSSSILRIYQMTDKLKELITQSKNINYEVENGIYIIRFDSAAQGHEFVTRNIAQLKDFEFNKGTMDEVFLNVTQKGHK</sequence>